<proteinExistence type="predicted"/>
<keyword evidence="8" id="KW-1185">Reference proteome</keyword>
<evidence type="ECO:0000256" key="3">
    <source>
        <dbReference type="PROSITE-ProRule" id="PRU00042"/>
    </source>
</evidence>
<name>A0AAD5SAA8_9FUNG</name>
<evidence type="ECO:0000313" key="8">
    <source>
        <dbReference type="Proteomes" id="UP001212841"/>
    </source>
</evidence>
<dbReference type="Proteomes" id="UP001212841">
    <property type="component" value="Unassembled WGS sequence"/>
</dbReference>
<evidence type="ECO:0000313" key="7">
    <source>
        <dbReference type="EMBL" id="KAJ3050609.1"/>
    </source>
</evidence>
<gene>
    <name evidence="7" type="ORF">HK097_008397</name>
</gene>
<reference evidence="7" key="1">
    <citation type="submission" date="2020-05" db="EMBL/GenBank/DDBJ databases">
        <title>Phylogenomic resolution of chytrid fungi.</title>
        <authorList>
            <person name="Stajich J.E."/>
            <person name="Amses K."/>
            <person name="Simmons R."/>
            <person name="Seto K."/>
            <person name="Myers J."/>
            <person name="Bonds A."/>
            <person name="Quandt C.A."/>
            <person name="Barry K."/>
            <person name="Liu P."/>
            <person name="Grigoriev I."/>
            <person name="Longcore J.E."/>
            <person name="James T.Y."/>
        </authorList>
    </citation>
    <scope>NUCLEOTIDE SEQUENCE</scope>
    <source>
        <strain evidence="7">JEL0318</strain>
    </source>
</reference>
<feature type="domain" description="Bromo" evidence="5">
    <location>
        <begin position="809"/>
        <end position="862"/>
    </location>
</feature>
<evidence type="ECO:0000259" key="5">
    <source>
        <dbReference type="PROSITE" id="PS50014"/>
    </source>
</evidence>
<dbReference type="Pfam" id="PF16761">
    <property type="entry name" value="Clr2_transil"/>
    <property type="match status" value="1"/>
</dbReference>
<evidence type="ECO:0000256" key="4">
    <source>
        <dbReference type="SAM" id="MobiDB-lite"/>
    </source>
</evidence>
<protein>
    <recommendedName>
        <fullName evidence="9">C2H2-type domain-containing protein</fullName>
    </recommendedName>
</protein>
<dbReference type="SUPFAM" id="SSF47370">
    <property type="entry name" value="Bromodomain"/>
    <property type="match status" value="1"/>
</dbReference>
<feature type="compositionally biased region" description="Low complexity" evidence="4">
    <location>
        <begin position="633"/>
        <end position="646"/>
    </location>
</feature>
<dbReference type="GO" id="GO:0070824">
    <property type="term" value="C:SHREC complex"/>
    <property type="evidence" value="ECO:0007669"/>
    <property type="project" value="InterPro"/>
</dbReference>
<keyword evidence="1 2" id="KW-0103">Bromodomain</keyword>
<keyword evidence="3" id="KW-0863">Zinc-finger</keyword>
<dbReference type="InterPro" id="IPR036427">
    <property type="entry name" value="Bromodomain-like_sf"/>
</dbReference>
<feature type="compositionally biased region" description="Basic and acidic residues" evidence="4">
    <location>
        <begin position="603"/>
        <end position="616"/>
    </location>
</feature>
<feature type="non-terminal residue" evidence="7">
    <location>
        <position position="1"/>
    </location>
</feature>
<evidence type="ECO:0000259" key="6">
    <source>
        <dbReference type="PROSITE" id="PS50157"/>
    </source>
</evidence>
<dbReference type="PANTHER" id="PTHR38046">
    <property type="entry name" value="CRYPTIC LOCI REGULATOR 2"/>
    <property type="match status" value="1"/>
</dbReference>
<keyword evidence="3" id="KW-0479">Metal-binding</keyword>
<dbReference type="AlphaFoldDB" id="A0AAD5SAA8"/>
<dbReference type="Gene3D" id="1.20.920.10">
    <property type="entry name" value="Bromodomain-like"/>
    <property type="match status" value="1"/>
</dbReference>
<accession>A0AAD5SAA8</accession>
<dbReference type="GO" id="GO:0008270">
    <property type="term" value="F:zinc ion binding"/>
    <property type="evidence" value="ECO:0007669"/>
    <property type="project" value="UniProtKB-KW"/>
</dbReference>
<dbReference type="EMBL" id="JADGJD010000494">
    <property type="protein sequence ID" value="KAJ3050609.1"/>
    <property type="molecule type" value="Genomic_DNA"/>
</dbReference>
<feature type="region of interest" description="Disordered" evidence="4">
    <location>
        <begin position="770"/>
        <end position="794"/>
    </location>
</feature>
<dbReference type="PROSITE" id="PS50014">
    <property type="entry name" value="BROMODOMAIN_2"/>
    <property type="match status" value="1"/>
</dbReference>
<organism evidence="7 8">
    <name type="scientific">Rhizophlyctis rosea</name>
    <dbReference type="NCBI Taxonomy" id="64517"/>
    <lineage>
        <taxon>Eukaryota</taxon>
        <taxon>Fungi</taxon>
        <taxon>Fungi incertae sedis</taxon>
        <taxon>Chytridiomycota</taxon>
        <taxon>Chytridiomycota incertae sedis</taxon>
        <taxon>Chytridiomycetes</taxon>
        <taxon>Rhizophlyctidales</taxon>
        <taxon>Rhizophlyctidaceae</taxon>
        <taxon>Rhizophlyctis</taxon>
    </lineage>
</organism>
<dbReference type="InterPro" id="IPR038986">
    <property type="entry name" value="Clr2"/>
</dbReference>
<dbReference type="InterPro" id="IPR001487">
    <property type="entry name" value="Bromodomain"/>
</dbReference>
<dbReference type="GO" id="GO:0031934">
    <property type="term" value="C:mating-type region heterochromatin"/>
    <property type="evidence" value="ECO:0007669"/>
    <property type="project" value="TreeGrafter"/>
</dbReference>
<feature type="region of interest" description="Disordered" evidence="4">
    <location>
        <begin position="558"/>
        <end position="651"/>
    </location>
</feature>
<dbReference type="GO" id="GO:0030466">
    <property type="term" value="P:silent mating-type cassette heterochromatin formation"/>
    <property type="evidence" value="ECO:0007669"/>
    <property type="project" value="TreeGrafter"/>
</dbReference>
<dbReference type="PROSITE" id="PS50157">
    <property type="entry name" value="ZINC_FINGER_C2H2_2"/>
    <property type="match status" value="1"/>
</dbReference>
<dbReference type="PANTHER" id="PTHR38046:SF1">
    <property type="entry name" value="CRYPTIC LOCI REGULATOR 2"/>
    <property type="match status" value="1"/>
</dbReference>
<comment type="caution">
    <text evidence="7">The sequence shown here is derived from an EMBL/GenBank/DDBJ whole genome shotgun (WGS) entry which is preliminary data.</text>
</comment>
<dbReference type="PROSITE" id="PS00028">
    <property type="entry name" value="ZINC_FINGER_C2H2_1"/>
    <property type="match status" value="1"/>
</dbReference>
<keyword evidence="3" id="KW-0862">Zinc</keyword>
<dbReference type="SMART" id="SM00355">
    <property type="entry name" value="ZnF_C2H2"/>
    <property type="match status" value="2"/>
</dbReference>
<dbReference type="Pfam" id="PF00439">
    <property type="entry name" value="Bromodomain"/>
    <property type="match status" value="1"/>
</dbReference>
<sequence>MPHQVGPEHFTSDGSHDDVLWAPSTAYGSQNFYLRLEPNNATYQRWLKQLGNAWSLMKKFVTRKSLEDEKRGRKARTDQSHQSKVDKEIGGRVYRTDPYLFGHPGSDKFRSIPEFVYHFLWLAQAQTKPYVDRDYRECTCEYCPRYVGRLEKFYLELTRPKLWKSNMDTPKPIPDAPIAIFRKREIVWIPLTCRPVDNNLTILDGADECIQLTKLQKQRADYPDGTVPPSLDDQIRQKFTSIFWWPAEVQYRTITKVHDTREGVDRAIVDSSADPDVPTSSGGVLVGFRIMYQVKILATDRLWNIPQGVMRPWLEVPDNRFLPAEMQIQQVFPLARQEAERYAGMVFPFGRYTQTMVKFDRYEEDHAEDEDNMDVEVEHYIGVCFGAEIIRVGDVVRLKYEPDEPVLRCLLVKAIIKHEGSLHLVGELWKRQNAFCFEYPPHATKTNAWIPLRRFREKQLIELSDIAGRYYPIQSAQTFFADVPTTHPLPPIGYWFNWPHLNEDGPAMPRMPVRFDQWRDRGIGTDAEYAGRWRDDGDVVEVAREVRIRDWGVSEQSLVPRRKSAGSRGTSLYDTPGSRARAIARNHQLGAPKKKKTKTLVSSKREDEDLFGDKDAFGSGDELSSISGDDDPSSGSSGRTSRAASPDLRAIRKISMMTSGSLSDRRGSSTRGAGGLLSDPLVGRWRCEFEFCGCGFDTERELERHQEGGKVCEKQGCGKKFHSADSLERHLERRHGIARSERIVEVGVGGGDVVGKWAVVRVGRRVSFREVSEAGGTPESQQQQQEEEEEPPVTPAEWTAINKVTIGVVTSSLGVVFNKPVDPVKDRAPDYFQIIKKPMDLTIIRHKIGQSHKQCAYATVKE</sequence>
<evidence type="ECO:0000256" key="1">
    <source>
        <dbReference type="ARBA" id="ARBA00023117"/>
    </source>
</evidence>
<dbReference type="InterPro" id="IPR031915">
    <property type="entry name" value="Clr2_N"/>
</dbReference>
<dbReference type="InterPro" id="IPR013087">
    <property type="entry name" value="Znf_C2H2_type"/>
</dbReference>
<dbReference type="GO" id="GO:0033553">
    <property type="term" value="C:rDNA heterochromatin"/>
    <property type="evidence" value="ECO:0007669"/>
    <property type="project" value="TreeGrafter"/>
</dbReference>
<evidence type="ECO:0000256" key="2">
    <source>
        <dbReference type="PROSITE-ProRule" id="PRU00035"/>
    </source>
</evidence>
<evidence type="ECO:0008006" key="9">
    <source>
        <dbReference type="Google" id="ProtNLM"/>
    </source>
</evidence>
<feature type="domain" description="C2H2-type" evidence="6">
    <location>
        <begin position="710"/>
        <end position="740"/>
    </location>
</feature>